<feature type="domain" description="Glycosyltransferase 2-like" evidence="5">
    <location>
        <begin position="119"/>
        <end position="282"/>
    </location>
</feature>
<dbReference type="Proteomes" id="UP000298433">
    <property type="component" value="Unassembled WGS sequence"/>
</dbReference>
<dbReference type="SUPFAM" id="SSF53448">
    <property type="entry name" value="Nucleotide-diphospho-sugar transferases"/>
    <property type="match status" value="1"/>
</dbReference>
<comment type="similarity">
    <text evidence="1">Belongs to the glycosyltransferase 2 family.</text>
</comment>
<evidence type="ECO:0000256" key="1">
    <source>
        <dbReference type="ARBA" id="ARBA00006739"/>
    </source>
</evidence>
<keyword evidence="7" id="KW-1185">Reference proteome</keyword>
<dbReference type="Gene3D" id="3.90.550.10">
    <property type="entry name" value="Spore Coat Polysaccharide Biosynthesis Protein SpsA, Chain A"/>
    <property type="match status" value="1"/>
</dbReference>
<dbReference type="OrthoDB" id="9797391at2"/>
<dbReference type="EMBL" id="SOGN01000005">
    <property type="protein sequence ID" value="TFC84230.1"/>
    <property type="molecule type" value="Genomic_DNA"/>
</dbReference>
<dbReference type="RefSeq" id="WP_134368481.1">
    <property type="nucleotide sequence ID" value="NZ_SOGN01000005.1"/>
</dbReference>
<dbReference type="PANTHER" id="PTHR43630:SF1">
    <property type="entry name" value="POLY-BETA-1,6-N-ACETYL-D-GLUCOSAMINE SYNTHASE"/>
    <property type="match status" value="1"/>
</dbReference>
<feature type="transmembrane region" description="Helical" evidence="4">
    <location>
        <begin position="12"/>
        <end position="32"/>
    </location>
</feature>
<evidence type="ECO:0000256" key="3">
    <source>
        <dbReference type="ARBA" id="ARBA00022679"/>
    </source>
</evidence>
<evidence type="ECO:0000313" key="6">
    <source>
        <dbReference type="EMBL" id="TFC84230.1"/>
    </source>
</evidence>
<evidence type="ECO:0000256" key="2">
    <source>
        <dbReference type="ARBA" id="ARBA00022676"/>
    </source>
</evidence>
<dbReference type="InterPro" id="IPR001173">
    <property type="entry name" value="Glyco_trans_2-like"/>
</dbReference>
<protein>
    <submittedName>
        <fullName evidence="6">Glycosyltransferase family 2 protein</fullName>
    </submittedName>
</protein>
<dbReference type="AlphaFoldDB" id="A0A4R8XXI0"/>
<organism evidence="6 7">
    <name type="scientific">Cryobacterium cheniae</name>
    <dbReference type="NCBI Taxonomy" id="1259262"/>
    <lineage>
        <taxon>Bacteria</taxon>
        <taxon>Bacillati</taxon>
        <taxon>Actinomycetota</taxon>
        <taxon>Actinomycetes</taxon>
        <taxon>Micrococcales</taxon>
        <taxon>Microbacteriaceae</taxon>
        <taxon>Cryobacterium</taxon>
    </lineage>
</organism>
<name>A0A4R8XXI0_9MICO</name>
<evidence type="ECO:0000313" key="7">
    <source>
        <dbReference type="Proteomes" id="UP000298433"/>
    </source>
</evidence>
<reference evidence="6 7" key="1">
    <citation type="submission" date="2019-03" db="EMBL/GenBank/DDBJ databases">
        <title>Genomics of glacier-inhabiting Cryobacterium strains.</title>
        <authorList>
            <person name="Liu Q."/>
            <person name="Xin Y.-H."/>
        </authorList>
    </citation>
    <scope>NUCLEOTIDE SEQUENCE [LARGE SCALE GENOMIC DNA]</scope>
    <source>
        <strain evidence="6 7">TMT2-48-2</strain>
    </source>
</reference>
<dbReference type="CDD" id="cd06423">
    <property type="entry name" value="CESA_like"/>
    <property type="match status" value="1"/>
</dbReference>
<evidence type="ECO:0000259" key="5">
    <source>
        <dbReference type="Pfam" id="PF00535"/>
    </source>
</evidence>
<sequence>MGAKTFDRGVGVVIGLVAGGAAALLWFVVAAGTPTAGEMPSQGLVLGMWRVLYDLAAPTPRIILGAVALAFLFAAGIAMLERGTSSKARRSLNQRTTPLSAGIVMARTRGVFAGAVTVTVLVPAHNEEASIFATLSSLLAQSHRPERVVVVADNCTDGTVDIARSLGVEIFESRRNTFKKAGALNQILKVLLPGQGDNDLIMVLDADTRLDDGFLEAAVRRFTSDRALMAVGGLFYGEEGSGLLGQFQRNEYIRYSRDIRRRRGHVFVLTGTASLFRPVALRTVAESRGDTIPGASGEVYDTAALTEDNELTIALKSLGALIISPSECTVVTEVMPTVRTLWVQRLRWQRGALENIGAYGVSPSTFRYWAQQLGLGYSVIALSAFLLLVLVTLLAIDSWVWFPFWLGLGLVFIAERVVSVWAGGLRARLLALTLFPELIFDVFLDVVYVKGIIDITLGRQAQWGHVVNSAPHDELRRVA</sequence>
<proteinExistence type="inferred from homology"/>
<keyword evidence="2" id="KW-0328">Glycosyltransferase</keyword>
<keyword evidence="4" id="KW-0472">Membrane</keyword>
<keyword evidence="4" id="KW-1133">Transmembrane helix</keyword>
<feature type="transmembrane region" description="Helical" evidence="4">
    <location>
        <begin position="62"/>
        <end position="80"/>
    </location>
</feature>
<accession>A0A4R8XXI0</accession>
<gene>
    <name evidence="6" type="ORF">E3T23_00585</name>
</gene>
<dbReference type="PANTHER" id="PTHR43630">
    <property type="entry name" value="POLY-BETA-1,6-N-ACETYL-D-GLUCOSAMINE SYNTHASE"/>
    <property type="match status" value="1"/>
</dbReference>
<feature type="transmembrane region" description="Helical" evidence="4">
    <location>
        <begin position="375"/>
        <end position="396"/>
    </location>
</feature>
<keyword evidence="3 6" id="KW-0808">Transferase</keyword>
<keyword evidence="4" id="KW-0812">Transmembrane</keyword>
<feature type="transmembrane region" description="Helical" evidence="4">
    <location>
        <begin position="402"/>
        <end position="422"/>
    </location>
</feature>
<comment type="caution">
    <text evidence="6">The sequence shown here is derived from an EMBL/GenBank/DDBJ whole genome shotgun (WGS) entry which is preliminary data.</text>
</comment>
<evidence type="ECO:0000256" key="4">
    <source>
        <dbReference type="SAM" id="Phobius"/>
    </source>
</evidence>
<dbReference type="GO" id="GO:0016757">
    <property type="term" value="F:glycosyltransferase activity"/>
    <property type="evidence" value="ECO:0007669"/>
    <property type="project" value="UniProtKB-KW"/>
</dbReference>
<dbReference type="InterPro" id="IPR029044">
    <property type="entry name" value="Nucleotide-diphossugar_trans"/>
</dbReference>
<dbReference type="Pfam" id="PF00535">
    <property type="entry name" value="Glycos_transf_2"/>
    <property type="match status" value="1"/>
</dbReference>